<accession>A0A640S694</accession>
<feature type="region of interest" description="Disordered" evidence="1">
    <location>
        <begin position="1"/>
        <end position="20"/>
    </location>
</feature>
<name>A0A640S694_9ACTN</name>
<proteinExistence type="predicted"/>
<dbReference type="EMBL" id="BLIN01000003">
    <property type="protein sequence ID" value="GFE06132.1"/>
    <property type="molecule type" value="Genomic_DNA"/>
</dbReference>
<evidence type="ECO:0000313" key="2">
    <source>
        <dbReference type="EMBL" id="GFE06132.1"/>
    </source>
</evidence>
<comment type="caution">
    <text evidence="2">The sequence shown here is derived from an EMBL/GenBank/DDBJ whole genome shotgun (WGS) entry which is preliminary data.</text>
</comment>
<protein>
    <submittedName>
        <fullName evidence="2">Uncharacterized protein</fullName>
    </submittedName>
</protein>
<reference evidence="2 3" key="1">
    <citation type="submission" date="2019-12" db="EMBL/GenBank/DDBJ databases">
        <title>Whole genome shotgun sequence of Streptomyces caniferus NBRC 15389.</title>
        <authorList>
            <person name="Ichikawa N."/>
            <person name="Kimura A."/>
            <person name="Kitahashi Y."/>
            <person name="Komaki H."/>
            <person name="Tamura T."/>
        </authorList>
    </citation>
    <scope>NUCLEOTIDE SEQUENCE [LARGE SCALE GENOMIC DNA]</scope>
    <source>
        <strain evidence="2 3">NBRC 15389</strain>
    </source>
</reference>
<sequence length="57" mass="6620">MLARRHGGKSGPPGMPVLEPGMTWRQVRRAARGALPGSRYRRHLLWRYSLVWDKPRP</sequence>
<dbReference type="AlphaFoldDB" id="A0A640S694"/>
<dbReference type="Proteomes" id="UP000435837">
    <property type="component" value="Unassembled WGS sequence"/>
</dbReference>
<gene>
    <name evidence="2" type="ORF">Scani_24000</name>
</gene>
<evidence type="ECO:0000256" key="1">
    <source>
        <dbReference type="SAM" id="MobiDB-lite"/>
    </source>
</evidence>
<organism evidence="2 3">
    <name type="scientific">Streptomyces caniferus</name>
    <dbReference type="NCBI Taxonomy" id="285557"/>
    <lineage>
        <taxon>Bacteria</taxon>
        <taxon>Bacillati</taxon>
        <taxon>Actinomycetota</taxon>
        <taxon>Actinomycetes</taxon>
        <taxon>Kitasatosporales</taxon>
        <taxon>Streptomycetaceae</taxon>
        <taxon>Streptomyces</taxon>
    </lineage>
</organism>
<evidence type="ECO:0000313" key="3">
    <source>
        <dbReference type="Proteomes" id="UP000435837"/>
    </source>
</evidence>